<dbReference type="PANTHER" id="PTHR31094">
    <property type="entry name" value="RIKEN CDNA 2310061I04 GENE"/>
    <property type="match status" value="1"/>
</dbReference>
<dbReference type="SUPFAM" id="SSF54427">
    <property type="entry name" value="NTF2-like"/>
    <property type="match status" value="1"/>
</dbReference>
<name>A0AAV1IJ78_9CHLO</name>
<proteinExistence type="predicted"/>
<comment type="caution">
    <text evidence="1">The sequence shown here is derived from an EMBL/GenBank/DDBJ whole genome shotgun (WGS) entry which is preliminary data.</text>
</comment>
<dbReference type="Proteomes" id="UP001314263">
    <property type="component" value="Unassembled WGS sequence"/>
</dbReference>
<dbReference type="InterPro" id="IPR018790">
    <property type="entry name" value="DUF2358"/>
</dbReference>
<organism evidence="1 2">
    <name type="scientific">Coccomyxa viridis</name>
    <dbReference type="NCBI Taxonomy" id="1274662"/>
    <lineage>
        <taxon>Eukaryota</taxon>
        <taxon>Viridiplantae</taxon>
        <taxon>Chlorophyta</taxon>
        <taxon>core chlorophytes</taxon>
        <taxon>Trebouxiophyceae</taxon>
        <taxon>Trebouxiophyceae incertae sedis</taxon>
        <taxon>Coccomyxaceae</taxon>
        <taxon>Coccomyxa</taxon>
    </lineage>
</organism>
<dbReference type="AlphaFoldDB" id="A0AAV1IJ78"/>
<accession>A0AAV1IJ78</accession>
<dbReference type="EMBL" id="CAUYUE010000015">
    <property type="protein sequence ID" value="CAK0786711.1"/>
    <property type="molecule type" value="Genomic_DNA"/>
</dbReference>
<sequence length="371" mass="42349">MLLPGSGKVFEALHPHNRCSIQSWASASLDDRQYASSPPLRARPTSRPEVARAAVKLEAHTAVKEEHRARLEELYARSIQTLDSVDLPSRLHNLQHLYSVWNQSLAVQLKSAPPKNPKSDGPGGQKNGDFYANVGNAIRTLRQEIPLLFQEEFTYDIYREDVVFRDPRNTFRGLKNYKTIFWSLRFHGRLFFKVLYVDVQRLWQPDDSQIRMRWTVRGIPRVPWNAEGVFDGVSTFRLDREGKIYEHQVDNVILRDPPMQRSPLFVGLDLTPLLQPQQQPCPGAYFQPLSLSTSISSEALLEAQAPASVDTVSVAEQWQHARRKPPAEQDGSALQQLGSILQRDAEWLQERLGLYRGGRGQLAYCCQEKHT</sequence>
<dbReference type="Gene3D" id="3.10.450.50">
    <property type="match status" value="1"/>
</dbReference>
<dbReference type="Pfam" id="PF10184">
    <property type="entry name" value="DUF2358"/>
    <property type="match status" value="1"/>
</dbReference>
<reference evidence="1 2" key="1">
    <citation type="submission" date="2023-10" db="EMBL/GenBank/DDBJ databases">
        <authorList>
            <person name="Maclean D."/>
            <person name="Macfadyen A."/>
        </authorList>
    </citation>
    <scope>NUCLEOTIDE SEQUENCE [LARGE SCALE GENOMIC DNA]</scope>
</reference>
<dbReference type="InterPro" id="IPR032710">
    <property type="entry name" value="NTF2-like_dom_sf"/>
</dbReference>
<keyword evidence="2" id="KW-1185">Reference proteome</keyword>
<gene>
    <name evidence="1" type="ORF">CVIRNUC_009925</name>
</gene>
<evidence type="ECO:0000313" key="1">
    <source>
        <dbReference type="EMBL" id="CAK0786711.1"/>
    </source>
</evidence>
<dbReference type="PANTHER" id="PTHR31094:SF2">
    <property type="entry name" value="RIKEN CDNA 2310061I04 GENE"/>
    <property type="match status" value="1"/>
</dbReference>
<protein>
    <submittedName>
        <fullName evidence="1">Uncharacterized protein</fullName>
    </submittedName>
</protein>
<evidence type="ECO:0000313" key="2">
    <source>
        <dbReference type="Proteomes" id="UP001314263"/>
    </source>
</evidence>